<evidence type="ECO:0000313" key="1">
    <source>
        <dbReference type="EMBL" id="MFL0251227.1"/>
    </source>
</evidence>
<accession>A0ABW8THF9</accession>
<proteinExistence type="predicted"/>
<dbReference type="RefSeq" id="WP_406787880.1">
    <property type="nucleotide sequence ID" value="NZ_JBJIAA010000009.1"/>
</dbReference>
<keyword evidence="2" id="KW-1185">Reference proteome</keyword>
<sequence length="52" mass="5549">MKLKKNHKICLLLAGVLLTISIFALPNCTKNLGEVGGGFMSKDAPIVLKVLP</sequence>
<name>A0ABW8THF9_9CLOT</name>
<evidence type="ECO:0000313" key="2">
    <source>
        <dbReference type="Proteomes" id="UP001623592"/>
    </source>
</evidence>
<comment type="caution">
    <text evidence="1">The sequence shown here is derived from an EMBL/GenBank/DDBJ whole genome shotgun (WGS) entry which is preliminary data.</text>
</comment>
<reference evidence="1 2" key="1">
    <citation type="submission" date="2024-11" db="EMBL/GenBank/DDBJ databases">
        <authorList>
            <person name="Heng Y.C."/>
            <person name="Lim A.C.H."/>
            <person name="Lee J.K.Y."/>
            <person name="Kittelmann S."/>
        </authorList>
    </citation>
    <scope>NUCLEOTIDE SEQUENCE [LARGE SCALE GENOMIC DNA]</scope>
    <source>
        <strain evidence="1 2">WILCCON 0114</strain>
    </source>
</reference>
<protein>
    <submittedName>
        <fullName evidence="1">Uncharacterized protein</fullName>
    </submittedName>
</protein>
<organism evidence="1 2">
    <name type="scientific">Clostridium neuense</name>
    <dbReference type="NCBI Taxonomy" id="1728934"/>
    <lineage>
        <taxon>Bacteria</taxon>
        <taxon>Bacillati</taxon>
        <taxon>Bacillota</taxon>
        <taxon>Clostridia</taxon>
        <taxon>Eubacteriales</taxon>
        <taxon>Clostridiaceae</taxon>
        <taxon>Clostridium</taxon>
    </lineage>
</organism>
<dbReference type="EMBL" id="JBJIAA010000009">
    <property type="protein sequence ID" value="MFL0251227.1"/>
    <property type="molecule type" value="Genomic_DNA"/>
</dbReference>
<dbReference type="Proteomes" id="UP001623592">
    <property type="component" value="Unassembled WGS sequence"/>
</dbReference>
<gene>
    <name evidence="1" type="ORF">ACJDT4_12395</name>
</gene>